<dbReference type="EMBL" id="CAJVQC010085702">
    <property type="protein sequence ID" value="CAG8822045.1"/>
    <property type="molecule type" value="Genomic_DNA"/>
</dbReference>
<organism evidence="1 2">
    <name type="scientific">Racocetra persica</name>
    <dbReference type="NCBI Taxonomy" id="160502"/>
    <lineage>
        <taxon>Eukaryota</taxon>
        <taxon>Fungi</taxon>
        <taxon>Fungi incertae sedis</taxon>
        <taxon>Mucoromycota</taxon>
        <taxon>Glomeromycotina</taxon>
        <taxon>Glomeromycetes</taxon>
        <taxon>Diversisporales</taxon>
        <taxon>Gigasporaceae</taxon>
        <taxon>Racocetra</taxon>
    </lineage>
</organism>
<evidence type="ECO:0000313" key="2">
    <source>
        <dbReference type="Proteomes" id="UP000789920"/>
    </source>
</evidence>
<reference evidence="1" key="1">
    <citation type="submission" date="2021-06" db="EMBL/GenBank/DDBJ databases">
        <authorList>
            <person name="Kallberg Y."/>
            <person name="Tangrot J."/>
            <person name="Rosling A."/>
        </authorList>
    </citation>
    <scope>NUCLEOTIDE SEQUENCE</scope>
    <source>
        <strain evidence="1">MA461A</strain>
    </source>
</reference>
<accession>A0ACA9S2L6</accession>
<dbReference type="Proteomes" id="UP000789920">
    <property type="component" value="Unassembled WGS sequence"/>
</dbReference>
<proteinExistence type="predicted"/>
<keyword evidence="2" id="KW-1185">Reference proteome</keyword>
<evidence type="ECO:0000313" key="1">
    <source>
        <dbReference type="EMBL" id="CAG8822045.1"/>
    </source>
</evidence>
<gene>
    <name evidence="1" type="ORF">RPERSI_LOCUS25716</name>
</gene>
<feature type="non-terminal residue" evidence="1">
    <location>
        <position position="1"/>
    </location>
</feature>
<comment type="caution">
    <text evidence="1">The sequence shown here is derived from an EMBL/GenBank/DDBJ whole genome shotgun (WGS) entry which is preliminary data.</text>
</comment>
<protein>
    <submittedName>
        <fullName evidence="1">23386_t:CDS:1</fullName>
    </submittedName>
</protein>
<sequence length="135" mass="16063">QDNKLTTKNLAQKIKLSVAETEDILYYRIDHFTLDRLMDYAGKFKFLREQKIGKEIVWIYSCGLVFNKKKITHLTITDHFQAGHSDVITKKLICGLVRRLHCKRMEPEPKKKPIDRDVFVRERMTYGGKKYRLIF</sequence>
<name>A0ACA9S2L6_9GLOM</name>